<feature type="domain" description="SH2" evidence="4">
    <location>
        <begin position="488"/>
        <end position="597"/>
    </location>
</feature>
<dbReference type="SMART" id="SM00462">
    <property type="entry name" value="PTB"/>
    <property type="match status" value="1"/>
</dbReference>
<dbReference type="InParanoid" id="E3M4A6"/>
<feature type="compositionally biased region" description="Polar residues" evidence="3">
    <location>
        <begin position="12"/>
        <end position="27"/>
    </location>
</feature>
<dbReference type="Gene3D" id="3.30.505.10">
    <property type="entry name" value="SH2 domain"/>
    <property type="match status" value="1"/>
</dbReference>
<evidence type="ECO:0000256" key="2">
    <source>
        <dbReference type="PROSITE-ProRule" id="PRU00191"/>
    </source>
</evidence>
<dbReference type="AlphaFoldDB" id="E3M4A6"/>
<evidence type="ECO:0000256" key="3">
    <source>
        <dbReference type="SAM" id="MobiDB-lite"/>
    </source>
</evidence>
<keyword evidence="1 2" id="KW-0727">SH2 domain</keyword>
<keyword evidence="6" id="KW-1185">Reference proteome</keyword>
<gene>
    <name evidence="5" type="primary">Cre-shc-2</name>
    <name evidence="5" type="ORF">CRE_11884</name>
</gene>
<dbReference type="Proteomes" id="UP000008281">
    <property type="component" value="Unassembled WGS sequence"/>
</dbReference>
<dbReference type="InterPro" id="IPR011993">
    <property type="entry name" value="PH-like_dom_sf"/>
</dbReference>
<dbReference type="Gene3D" id="2.30.29.30">
    <property type="entry name" value="Pleckstrin-homology domain (PH domain)/Phosphotyrosine-binding domain (PTB)"/>
    <property type="match status" value="1"/>
</dbReference>
<dbReference type="eggNOG" id="ENOG502QR6J">
    <property type="taxonomic scope" value="Eukaryota"/>
</dbReference>
<dbReference type="Pfam" id="PF00017">
    <property type="entry name" value="SH2"/>
    <property type="match status" value="1"/>
</dbReference>
<dbReference type="CDD" id="cd13157">
    <property type="entry name" value="PTB_tensin-related"/>
    <property type="match status" value="1"/>
</dbReference>
<dbReference type="HOGENOM" id="CLU_432272_0_0_1"/>
<dbReference type="SMART" id="SM00252">
    <property type="entry name" value="SH2"/>
    <property type="match status" value="1"/>
</dbReference>
<dbReference type="Pfam" id="PF00640">
    <property type="entry name" value="PID"/>
    <property type="match status" value="1"/>
</dbReference>
<evidence type="ECO:0000313" key="5">
    <source>
        <dbReference type="EMBL" id="EFO91434.1"/>
    </source>
</evidence>
<dbReference type="PROSITE" id="PS50001">
    <property type="entry name" value="SH2"/>
    <property type="match status" value="1"/>
</dbReference>
<organism evidence="6">
    <name type="scientific">Caenorhabditis remanei</name>
    <name type="common">Caenorhabditis vulgaris</name>
    <dbReference type="NCBI Taxonomy" id="31234"/>
    <lineage>
        <taxon>Eukaryota</taxon>
        <taxon>Metazoa</taxon>
        <taxon>Ecdysozoa</taxon>
        <taxon>Nematoda</taxon>
        <taxon>Chromadorea</taxon>
        <taxon>Rhabditida</taxon>
        <taxon>Rhabditina</taxon>
        <taxon>Rhabditomorpha</taxon>
        <taxon>Rhabditoidea</taxon>
        <taxon>Rhabditidae</taxon>
        <taxon>Peloderinae</taxon>
        <taxon>Caenorhabditis</taxon>
    </lineage>
</organism>
<feature type="compositionally biased region" description="Polar residues" evidence="3">
    <location>
        <begin position="65"/>
        <end position="85"/>
    </location>
</feature>
<evidence type="ECO:0000313" key="6">
    <source>
        <dbReference type="Proteomes" id="UP000008281"/>
    </source>
</evidence>
<dbReference type="PANTHER" id="PTHR15832:SF2">
    <property type="entry name" value="SH2 DOMAIN-CONTAINING PROTEIN"/>
    <property type="match status" value="1"/>
</dbReference>
<dbReference type="SUPFAM" id="SSF50729">
    <property type="entry name" value="PH domain-like"/>
    <property type="match status" value="1"/>
</dbReference>
<evidence type="ECO:0000256" key="1">
    <source>
        <dbReference type="ARBA" id="ARBA00022999"/>
    </source>
</evidence>
<dbReference type="CDD" id="cd00173">
    <property type="entry name" value="SH2"/>
    <property type="match status" value="1"/>
</dbReference>
<dbReference type="PANTHER" id="PTHR15832">
    <property type="entry name" value="SHC (SRC HOMOLOGY DOMAIN C-TERMINAL) ADAPTOR HOMOLOG"/>
    <property type="match status" value="1"/>
</dbReference>
<dbReference type="OMA" id="QRICWAT"/>
<feature type="region of interest" description="Disordered" evidence="3">
    <location>
        <begin position="51"/>
        <end position="87"/>
    </location>
</feature>
<dbReference type="InterPro" id="IPR006020">
    <property type="entry name" value="PTB/PI_dom"/>
</dbReference>
<dbReference type="SUPFAM" id="SSF55550">
    <property type="entry name" value="SH2 domain"/>
    <property type="match status" value="1"/>
</dbReference>
<evidence type="ECO:0000259" key="4">
    <source>
        <dbReference type="PROSITE" id="PS50001"/>
    </source>
</evidence>
<protein>
    <submittedName>
        <fullName evidence="5">CRE-SHC-2 protein</fullName>
    </submittedName>
</protein>
<feature type="region of interest" description="Disordered" evidence="3">
    <location>
        <begin position="288"/>
        <end position="313"/>
    </location>
</feature>
<accession>E3M4A6</accession>
<name>E3M4A6_CAERE</name>
<dbReference type="InterPro" id="IPR000980">
    <property type="entry name" value="SH2"/>
</dbReference>
<dbReference type="EMBL" id="DS268424">
    <property type="protein sequence ID" value="EFO91434.1"/>
    <property type="molecule type" value="Genomic_DNA"/>
</dbReference>
<sequence length="668" mass="74644">MYTRLKSSLLNHFQRGSNSSTNQNYNGLSKEERKRLRHSLAECQINEIYENNDNSAHPNHHHNACSYQQSPTTKPSRFPPTNNISHAPLAPQEEYLDETSSNSASTFYSDLLASSFSSSGHSSSGGFTCDYEDTNDTSFIMSSGLPALSWNVQYIASFPISGTYGDSLGKRIDSYQPSGNSIPQNVDLSISVLGIKISCEKTVLMAHSLRRVTDISARPETHNVGYVATEPMGRTYRRLCHVFHCQSFKEVSILKEKVWKIGVIFSSKAEEIENVLRNANNSELLTSKQPINKSTVSTSSMHPTNPASTMTEKRSASTVFLNRFLGKKGSQTVDETGQCKRKRRPVSAVFSSAIHRLSSSTSSVNPKRFHSMIKLYTPINSLFLFQMSTIEPSAPSREQLFQLQNQMRCAASSPVPEEPKPSELCASSTTTSTSSVASSSSSNGSSSSTATSPVPPIPQTSLVFDEKLGEWIYPIDQTLMTQLDNCSYFVGQPTKDSMVFNLLSQPEGAFVIRYSESKSKCLALSMRVPVTHNPAGISHYLIIRNEQGFRLKLSATKKPFPTLQMMLTHHSVLESHLPCTLHFVQWQKTNFKQMRPMGIVERQPRTFNRHSMTLTKIDENRNVTATSTPFHAAGRCGEDFTTPKNRRTRHEINAIRRSHFFDDRQIVL</sequence>
<feature type="compositionally biased region" description="Low complexity" evidence="3">
    <location>
        <begin position="422"/>
        <end position="452"/>
    </location>
</feature>
<dbReference type="OrthoDB" id="10013007at2759"/>
<reference evidence="5" key="1">
    <citation type="submission" date="2007-07" db="EMBL/GenBank/DDBJ databases">
        <title>PCAP assembly of the Caenorhabditis remanei genome.</title>
        <authorList>
            <consortium name="The Caenorhabditis remanei Sequencing Consortium"/>
            <person name="Wilson R.K."/>
        </authorList>
    </citation>
    <scope>NUCLEOTIDE SEQUENCE [LARGE SCALE GENOMIC DNA]</scope>
    <source>
        <strain evidence="5">PB4641</strain>
    </source>
</reference>
<proteinExistence type="predicted"/>
<dbReference type="InterPro" id="IPR036860">
    <property type="entry name" value="SH2_dom_sf"/>
</dbReference>
<feature type="region of interest" description="Disordered" evidence="3">
    <location>
        <begin position="12"/>
        <end position="33"/>
    </location>
</feature>
<dbReference type="STRING" id="31234.E3M4A6"/>
<feature type="region of interest" description="Disordered" evidence="3">
    <location>
        <begin position="411"/>
        <end position="458"/>
    </location>
</feature>